<dbReference type="InterPro" id="IPR006279">
    <property type="entry name" value="SoxD"/>
</dbReference>
<proteinExistence type="predicted"/>
<comment type="caution">
    <text evidence="1">The sequence shown here is derived from an EMBL/GenBank/DDBJ whole genome shotgun (WGS) entry which is preliminary data.</text>
</comment>
<dbReference type="Proteomes" id="UP001176471">
    <property type="component" value="Unassembled WGS sequence"/>
</dbReference>
<protein>
    <submittedName>
        <fullName evidence="1">Sarcosine oxidase subunit delta</fullName>
    </submittedName>
</protein>
<dbReference type="Pfam" id="PF04267">
    <property type="entry name" value="SoxD"/>
    <property type="match status" value="1"/>
</dbReference>
<dbReference type="Gene3D" id="3.30.2270.10">
    <property type="entry name" value="Folate-binding superfamily"/>
    <property type="match status" value="1"/>
</dbReference>
<organism evidence="1 2">
    <name type="scientific">Sphingobium cyanobacteriorum</name>
    <dbReference type="NCBI Taxonomy" id="3063954"/>
    <lineage>
        <taxon>Bacteria</taxon>
        <taxon>Pseudomonadati</taxon>
        <taxon>Pseudomonadota</taxon>
        <taxon>Alphaproteobacteria</taxon>
        <taxon>Sphingomonadales</taxon>
        <taxon>Sphingomonadaceae</taxon>
        <taxon>Sphingobium</taxon>
    </lineage>
</organism>
<name>A0ABT8ZM96_9SPHN</name>
<keyword evidence="2" id="KW-1185">Reference proteome</keyword>
<accession>A0ABT8ZM96</accession>
<sequence>MLRLSCPFCGPRDEREFHCGGQSHIQRPGPAEAVSDASWGSYLFDRINPRGHHAERWHHSFGCGRWFNVLRDTTTHHILAVYAMTEPVPDMVQSDSVA</sequence>
<dbReference type="RefSeq" id="WP_304536015.1">
    <property type="nucleotide sequence ID" value="NZ_JAUQOM010000004.1"/>
</dbReference>
<dbReference type="EMBL" id="JAUQOM010000004">
    <property type="protein sequence ID" value="MDO7835591.1"/>
    <property type="molecule type" value="Genomic_DNA"/>
</dbReference>
<evidence type="ECO:0000313" key="1">
    <source>
        <dbReference type="EMBL" id="MDO7835591.1"/>
    </source>
</evidence>
<dbReference type="InterPro" id="IPR038561">
    <property type="entry name" value="SoxD_sf"/>
</dbReference>
<evidence type="ECO:0000313" key="2">
    <source>
        <dbReference type="Proteomes" id="UP001176471"/>
    </source>
</evidence>
<gene>
    <name evidence="1" type="ORF">Q4610_11105</name>
</gene>
<reference evidence="1" key="1">
    <citation type="submission" date="2023-07" db="EMBL/GenBank/DDBJ databases">
        <title>Bacterial whole genome sequence for Sphingobium sp. HBC34.</title>
        <authorList>
            <person name="Le V."/>
            <person name="Ko S.-R."/>
            <person name="Ahn C.-Y."/>
            <person name="Oh H.-M."/>
        </authorList>
    </citation>
    <scope>NUCLEOTIDE SEQUENCE</scope>
    <source>
        <strain evidence="1">HBC34</strain>
    </source>
</reference>